<keyword evidence="3" id="KW-0378">Hydrolase</keyword>
<evidence type="ECO:0000256" key="1">
    <source>
        <dbReference type="ARBA" id="ARBA00009589"/>
    </source>
</evidence>
<dbReference type="InterPro" id="IPR036412">
    <property type="entry name" value="HAD-like_sf"/>
</dbReference>
<gene>
    <name evidence="6" type="ORF">TRITD_5Av1G209560</name>
</gene>
<keyword evidence="5" id="KW-0732">Signal</keyword>
<dbReference type="EMBL" id="LT934119">
    <property type="protein sequence ID" value="VAI22473.1"/>
    <property type="molecule type" value="Genomic_DNA"/>
</dbReference>
<evidence type="ECO:0000256" key="5">
    <source>
        <dbReference type="SAM" id="SignalP"/>
    </source>
</evidence>
<evidence type="ECO:0008006" key="8">
    <source>
        <dbReference type="Google" id="ProtNLM"/>
    </source>
</evidence>
<dbReference type="Pfam" id="PF05761">
    <property type="entry name" value="5_nucleotid"/>
    <property type="match status" value="1"/>
</dbReference>
<accession>A0A9R0WSL7</accession>
<dbReference type="PANTHER" id="PTHR12103">
    <property type="entry name" value="5'-NUCLEOTIDASE DOMAIN-CONTAINING"/>
    <property type="match status" value="1"/>
</dbReference>
<dbReference type="GO" id="GO:0046872">
    <property type="term" value="F:metal ion binding"/>
    <property type="evidence" value="ECO:0007669"/>
    <property type="project" value="UniProtKB-KW"/>
</dbReference>
<keyword evidence="2" id="KW-0479">Metal-binding</keyword>
<name>A0A9R0WSL7_TRITD</name>
<protein>
    <recommendedName>
        <fullName evidence="8">5'-nucleotidase</fullName>
    </recommendedName>
</protein>
<evidence type="ECO:0000256" key="2">
    <source>
        <dbReference type="ARBA" id="ARBA00022723"/>
    </source>
</evidence>
<sequence length="242" mass="26802">MLSRRPLAAALRLAPLSPPLLLFFASSSSSSSSPASCSSPTASASAPRGCSALRMDSGAVEPASTGAIWSTPSVEPRSISIGKQIFCNRSLNMRNITAVGFDMDYTLAQYKPETFEALAYHGTIEKLVKDLNYPEELLTWQFDWKYMVRGLVLDKKRGNILKMDRHKYVKVAYHGFREMSKEEKVAAYGSTLIRDSFDEPDYALIDTLFSLGEAYLFAQLVDFMDSNPAKVPSGTEYLCAYV</sequence>
<dbReference type="Proteomes" id="UP000324705">
    <property type="component" value="Chromosome 5A"/>
</dbReference>
<evidence type="ECO:0000256" key="4">
    <source>
        <dbReference type="ARBA" id="ARBA00022842"/>
    </source>
</evidence>
<organism evidence="6 7">
    <name type="scientific">Triticum turgidum subsp. durum</name>
    <name type="common">Durum wheat</name>
    <name type="synonym">Triticum durum</name>
    <dbReference type="NCBI Taxonomy" id="4567"/>
    <lineage>
        <taxon>Eukaryota</taxon>
        <taxon>Viridiplantae</taxon>
        <taxon>Streptophyta</taxon>
        <taxon>Embryophyta</taxon>
        <taxon>Tracheophyta</taxon>
        <taxon>Spermatophyta</taxon>
        <taxon>Magnoliopsida</taxon>
        <taxon>Liliopsida</taxon>
        <taxon>Poales</taxon>
        <taxon>Poaceae</taxon>
        <taxon>BOP clade</taxon>
        <taxon>Pooideae</taxon>
        <taxon>Triticodae</taxon>
        <taxon>Triticeae</taxon>
        <taxon>Triticinae</taxon>
        <taxon>Triticum</taxon>
    </lineage>
</organism>
<dbReference type="InterPro" id="IPR008380">
    <property type="entry name" value="HAD-SF_hydro_IG_5-nucl"/>
</dbReference>
<evidence type="ECO:0000256" key="3">
    <source>
        <dbReference type="ARBA" id="ARBA00022801"/>
    </source>
</evidence>
<proteinExistence type="inferred from homology"/>
<dbReference type="SUPFAM" id="SSF56784">
    <property type="entry name" value="HAD-like"/>
    <property type="match status" value="1"/>
</dbReference>
<dbReference type="AlphaFoldDB" id="A0A9R0WSL7"/>
<reference evidence="6 7" key="1">
    <citation type="submission" date="2017-09" db="EMBL/GenBank/DDBJ databases">
        <authorList>
            <consortium name="International Durum Wheat Genome Sequencing Consortium (IDWGSC)"/>
            <person name="Milanesi L."/>
        </authorList>
    </citation>
    <scope>NUCLEOTIDE SEQUENCE [LARGE SCALE GENOMIC DNA]</scope>
    <source>
        <strain evidence="7">cv. Svevo</strain>
    </source>
</reference>
<dbReference type="PANTHER" id="PTHR12103:SF15">
    <property type="entry name" value="CYTOSOLIC PURINE 5'-NUCLEOTIDASE"/>
    <property type="match status" value="1"/>
</dbReference>
<comment type="similarity">
    <text evidence="1">Belongs to the 5'(3')-deoxyribonucleotidase family.</text>
</comment>
<evidence type="ECO:0000313" key="7">
    <source>
        <dbReference type="Proteomes" id="UP000324705"/>
    </source>
</evidence>
<dbReference type="Gene3D" id="3.40.50.1000">
    <property type="entry name" value="HAD superfamily/HAD-like"/>
    <property type="match status" value="1"/>
</dbReference>
<dbReference type="Gramene" id="TRITD5Av1G209560.13">
    <property type="protein sequence ID" value="TRITD5Av1G209560.13"/>
    <property type="gene ID" value="TRITD5Av1G209560"/>
</dbReference>
<keyword evidence="4" id="KW-0460">Magnesium</keyword>
<feature type="chain" id="PRO_5040382297" description="5'-nucleotidase" evidence="5">
    <location>
        <begin position="30"/>
        <end position="242"/>
    </location>
</feature>
<dbReference type="InterPro" id="IPR023214">
    <property type="entry name" value="HAD_sf"/>
</dbReference>
<feature type="signal peptide" evidence="5">
    <location>
        <begin position="1"/>
        <end position="29"/>
    </location>
</feature>
<evidence type="ECO:0000313" key="6">
    <source>
        <dbReference type="EMBL" id="VAI22473.1"/>
    </source>
</evidence>
<dbReference type="GO" id="GO:0008253">
    <property type="term" value="F:5'-nucleotidase activity"/>
    <property type="evidence" value="ECO:0007669"/>
    <property type="project" value="TreeGrafter"/>
</dbReference>
<keyword evidence="7" id="KW-1185">Reference proteome</keyword>